<accession>A0A6N8HYH2</accession>
<organism evidence="2 3">
    <name type="scientific">Caproicibacter fermentans</name>
    <dbReference type="NCBI Taxonomy" id="2576756"/>
    <lineage>
        <taxon>Bacteria</taxon>
        <taxon>Bacillati</taxon>
        <taxon>Bacillota</taxon>
        <taxon>Clostridia</taxon>
        <taxon>Eubacteriales</taxon>
        <taxon>Acutalibacteraceae</taxon>
        <taxon>Caproicibacter</taxon>
    </lineage>
</organism>
<dbReference type="InterPro" id="IPR043129">
    <property type="entry name" value="ATPase_NBD"/>
</dbReference>
<dbReference type="PANTHER" id="PTHR43190">
    <property type="entry name" value="N-ACETYL-D-GLUCOSAMINE KINASE"/>
    <property type="match status" value="1"/>
</dbReference>
<evidence type="ECO:0000313" key="2">
    <source>
        <dbReference type="EMBL" id="MVB10749.1"/>
    </source>
</evidence>
<dbReference type="RefSeq" id="WP_156990219.1">
    <property type="nucleotide sequence ID" value="NZ_VWXL01000047.1"/>
</dbReference>
<dbReference type="InterPro" id="IPR002731">
    <property type="entry name" value="ATPase_BadF"/>
</dbReference>
<keyword evidence="3" id="KW-1185">Reference proteome</keyword>
<dbReference type="EC" id="2.7.1.-" evidence="2"/>
<dbReference type="Gene3D" id="3.30.420.40">
    <property type="match status" value="2"/>
</dbReference>
<evidence type="ECO:0000259" key="1">
    <source>
        <dbReference type="Pfam" id="PF01869"/>
    </source>
</evidence>
<reference evidence="2 3" key="1">
    <citation type="submission" date="2019-09" db="EMBL/GenBank/DDBJ databases">
        <title>Genome sequence of Clostridium sp. EA1.</title>
        <authorList>
            <person name="Poehlein A."/>
            <person name="Bengelsdorf F.R."/>
            <person name="Daniel R."/>
        </authorList>
    </citation>
    <scope>NUCLEOTIDE SEQUENCE [LARGE SCALE GENOMIC DNA]</scope>
    <source>
        <strain evidence="2 3">EA1</strain>
    </source>
</reference>
<dbReference type="Proteomes" id="UP000469440">
    <property type="component" value="Unassembled WGS sequence"/>
</dbReference>
<sequence length="304" mass="31977">MEQYVVGMDGGGTKTAVSVCDLSATERERFSSGGINYNGTDERNVEKSMREIFLRLEQSRGLSNCRAVCLGAAGIGNPEVGGRLEKLIQSCGYHGPLCITGDQQTALFGAMGELCGVILIAGTGSVCYGRNLEGRGHRTGGCGHVIDDGGSGYAIGRDILSAVVRAGDGREKPTVLSGMLASRNGLKTSDEIVRFVYDKNTGKREIAALAKLLPEACAQGDGTALAIADRCVTELFLLAVPVLEQLGFQKGSLAFSGSILQKNLFIREGLLKKLTEEYPGLECVIPARDAAYGAAMMALQNSGA</sequence>
<dbReference type="GO" id="GO:0016301">
    <property type="term" value="F:kinase activity"/>
    <property type="evidence" value="ECO:0007669"/>
    <property type="project" value="UniProtKB-KW"/>
</dbReference>
<dbReference type="AlphaFoldDB" id="A0A6N8HYH2"/>
<dbReference type="SUPFAM" id="SSF53067">
    <property type="entry name" value="Actin-like ATPase domain"/>
    <property type="match status" value="2"/>
</dbReference>
<gene>
    <name evidence="2" type="primary">murK</name>
    <name evidence="2" type="ORF">CAFE_14470</name>
</gene>
<dbReference type="InterPro" id="IPR052519">
    <property type="entry name" value="Euk-type_GlcNAc_Kinase"/>
</dbReference>
<proteinExistence type="predicted"/>
<dbReference type="Pfam" id="PF01869">
    <property type="entry name" value="BcrAD_BadFG"/>
    <property type="match status" value="1"/>
</dbReference>
<name>A0A6N8HYH2_9FIRM</name>
<feature type="domain" description="ATPase BadF/BadG/BcrA/BcrD type" evidence="1">
    <location>
        <begin position="6"/>
        <end position="298"/>
    </location>
</feature>
<dbReference type="CDD" id="cd24007">
    <property type="entry name" value="ASKHA_NBD_eukNAGK-like"/>
    <property type="match status" value="1"/>
</dbReference>
<keyword evidence="2" id="KW-0418">Kinase</keyword>
<dbReference type="OrthoDB" id="9772633at2"/>
<dbReference type="EMBL" id="VWXL01000047">
    <property type="protein sequence ID" value="MVB10749.1"/>
    <property type="molecule type" value="Genomic_DNA"/>
</dbReference>
<protein>
    <submittedName>
        <fullName evidence="2">N-acetylmuramic acid/N-acetylglucosamine kinase</fullName>
        <ecNumber evidence="2">2.7.1.-</ecNumber>
    </submittedName>
</protein>
<dbReference type="PANTHER" id="PTHR43190:SF3">
    <property type="entry name" value="N-ACETYL-D-GLUCOSAMINE KINASE"/>
    <property type="match status" value="1"/>
</dbReference>
<comment type="caution">
    <text evidence="2">The sequence shown here is derived from an EMBL/GenBank/DDBJ whole genome shotgun (WGS) entry which is preliminary data.</text>
</comment>
<evidence type="ECO:0000313" key="3">
    <source>
        <dbReference type="Proteomes" id="UP000469440"/>
    </source>
</evidence>
<keyword evidence="2" id="KW-0808">Transferase</keyword>